<dbReference type="GO" id="GO:0004366">
    <property type="term" value="F:glycerol-3-phosphate O-acyltransferase activity"/>
    <property type="evidence" value="ECO:0007669"/>
    <property type="project" value="TreeGrafter"/>
</dbReference>
<keyword evidence="3 6" id="KW-0808">Transferase</keyword>
<evidence type="ECO:0000313" key="10">
    <source>
        <dbReference type="RefSeq" id="XP_024223428.1"/>
    </source>
</evidence>
<dbReference type="RefSeq" id="XP_024223427.1">
    <property type="nucleotide sequence ID" value="XM_024367659.2"/>
</dbReference>
<evidence type="ECO:0000256" key="5">
    <source>
        <dbReference type="ARBA" id="ARBA00023315"/>
    </source>
</evidence>
<accession>A0A6P6FAW7</accession>
<evidence type="ECO:0000256" key="1">
    <source>
        <dbReference type="ARBA" id="ARBA00004184"/>
    </source>
</evidence>
<dbReference type="GO" id="GO:0016287">
    <property type="term" value="F:glycerone-phosphate O-acyltransferase activity"/>
    <property type="evidence" value="ECO:0007669"/>
    <property type="project" value="TreeGrafter"/>
</dbReference>
<reference evidence="9 10" key="1">
    <citation type="submission" date="2025-04" db="UniProtKB">
        <authorList>
            <consortium name="RefSeq"/>
        </authorList>
    </citation>
    <scope>IDENTIFICATION</scope>
</reference>
<organism evidence="8 10">
    <name type="scientific">Bombus impatiens</name>
    <name type="common">Bumblebee</name>
    <dbReference type="NCBI Taxonomy" id="132113"/>
    <lineage>
        <taxon>Eukaryota</taxon>
        <taxon>Metazoa</taxon>
        <taxon>Ecdysozoa</taxon>
        <taxon>Arthropoda</taxon>
        <taxon>Hexapoda</taxon>
        <taxon>Insecta</taxon>
        <taxon>Pterygota</taxon>
        <taxon>Neoptera</taxon>
        <taxon>Endopterygota</taxon>
        <taxon>Hymenoptera</taxon>
        <taxon>Apocrita</taxon>
        <taxon>Aculeata</taxon>
        <taxon>Apoidea</taxon>
        <taxon>Anthophila</taxon>
        <taxon>Apidae</taxon>
        <taxon>Bombus</taxon>
        <taxon>Pyrobombus</taxon>
    </lineage>
</organism>
<dbReference type="GO" id="GO:0008611">
    <property type="term" value="P:ether lipid biosynthetic process"/>
    <property type="evidence" value="ECO:0007669"/>
    <property type="project" value="TreeGrafter"/>
</dbReference>
<dbReference type="GO" id="GO:0008654">
    <property type="term" value="P:phospholipid biosynthetic process"/>
    <property type="evidence" value="ECO:0007669"/>
    <property type="project" value="TreeGrafter"/>
</dbReference>
<sequence>MFKMEQYPEFVDLLLARRKDYDILWVSRSMDPLSPHKLPLESKYSRNEIIQAVLNDEKVKLAIISLAAILETDIKKVNQEAYKIINEMANKAHLPSVRFMGLIITKVLKRIFMSIYINEKSIYKMKKEMQISQVQYVYAPSHRSYLDFVLLSYILFSYDMALPNIASGMDFYHMYIIGELLRKSGAFYMRRSFSNDLLYKRIFNAYVMSLVKHSDRAIEFFIEGTRSRSLKSIVPKFGLLSTILESLLEGSVPDIYFIPISINYERPLEELLFAYELLGVPKPKESTAGLFQSLFILQKSYAYGSVVFNVGEPISACQFLTMEHRKAKVLSPYAKLPISVVKNLAYCIIDSHKKNTILMPFNLITLLFNERSQVHPDNPYTLNYLISDYLWCKKLLQVFNATIYIGRSFDTNNQNVSNVEQEILNTLKCHEELLIFDASQILRLKERHRTTKLGSNIRVKSHTLLERTMRIAVPVINISIYLNPALSFLIKPAIITVAMGIEGSELGNAFKRYVLLRRLLTTEFVMPLIEDESIIKSEWEETLNSLLKQNYISIQNNTYIQREDTKVCSLLYNVILPFIDTIYVTCLVLFEWDESKSNCITIQAVLTEAQKEIEKAFLEERQWGQHPYSLSIDLINSTISNLITQDILVPHEKRNAYQVDKIKLTQILAQLQNLSLKRPLGSYLNAVLLPILPPPVSAKL</sequence>
<dbReference type="AlphaFoldDB" id="A0A6P6FAW7"/>
<dbReference type="RefSeq" id="XP_024223428.1">
    <property type="nucleotide sequence ID" value="XM_024367660.2"/>
</dbReference>
<dbReference type="KEGG" id="bim:100745376"/>
<dbReference type="PANTHER" id="PTHR12563:SF17">
    <property type="entry name" value="DIHYDROXYACETONE PHOSPHATE ACYLTRANSFERASE"/>
    <property type="match status" value="1"/>
</dbReference>
<keyword evidence="5 6" id="KW-0012">Acyltransferase</keyword>
<evidence type="ECO:0000313" key="9">
    <source>
        <dbReference type="RefSeq" id="XP_024223427.1"/>
    </source>
</evidence>
<dbReference type="Pfam" id="PF19277">
    <property type="entry name" value="GPAT_C"/>
    <property type="match status" value="1"/>
</dbReference>
<dbReference type="GeneID" id="100745376"/>
<dbReference type="OrthoDB" id="10255570at2759"/>
<dbReference type="InterPro" id="IPR002123">
    <property type="entry name" value="Plipid/glycerol_acylTrfase"/>
</dbReference>
<feature type="domain" description="Phospholipid/glycerol acyltransferase" evidence="7">
    <location>
        <begin position="136"/>
        <end position="265"/>
    </location>
</feature>
<evidence type="ECO:0000256" key="4">
    <source>
        <dbReference type="ARBA" id="ARBA00023136"/>
    </source>
</evidence>
<evidence type="ECO:0000256" key="6">
    <source>
        <dbReference type="PIRNR" id="PIRNR000437"/>
    </source>
</evidence>
<proteinExistence type="inferred from homology"/>
<dbReference type="GO" id="GO:0031966">
    <property type="term" value="C:mitochondrial membrane"/>
    <property type="evidence" value="ECO:0007669"/>
    <property type="project" value="TreeGrafter"/>
</dbReference>
<evidence type="ECO:0000259" key="7">
    <source>
        <dbReference type="SMART" id="SM00563"/>
    </source>
</evidence>
<gene>
    <name evidence="9 10 11" type="primary">LOC100745376</name>
</gene>
<dbReference type="RefSeq" id="XP_033176609.1">
    <property type="nucleotide sequence ID" value="XM_033320718.1"/>
</dbReference>
<evidence type="ECO:0000313" key="8">
    <source>
        <dbReference type="Proteomes" id="UP000515180"/>
    </source>
</evidence>
<dbReference type="Pfam" id="PF01553">
    <property type="entry name" value="Acyltransferase"/>
    <property type="match status" value="1"/>
</dbReference>
<dbReference type="CTD" id="119581197"/>
<evidence type="ECO:0000256" key="2">
    <source>
        <dbReference type="ARBA" id="ARBA00007937"/>
    </source>
</evidence>
<protein>
    <submittedName>
        <fullName evidence="9 10">Dihydroxyacetone phosphate acyltransferase</fullName>
    </submittedName>
</protein>
<evidence type="ECO:0000256" key="3">
    <source>
        <dbReference type="ARBA" id="ARBA00022679"/>
    </source>
</evidence>
<dbReference type="GO" id="GO:0005778">
    <property type="term" value="C:peroxisomal membrane"/>
    <property type="evidence" value="ECO:0007669"/>
    <property type="project" value="TreeGrafter"/>
</dbReference>
<evidence type="ECO:0000313" key="11">
    <source>
        <dbReference type="RefSeq" id="XP_033176609.1"/>
    </source>
</evidence>
<comment type="similarity">
    <text evidence="2 6">Belongs to the GPAT/DAPAT family.</text>
</comment>
<name>A0A6P6FAW7_BOMIM</name>
<keyword evidence="4" id="KW-0472">Membrane</keyword>
<dbReference type="GO" id="GO:0006631">
    <property type="term" value="P:fatty acid metabolic process"/>
    <property type="evidence" value="ECO:0007669"/>
    <property type="project" value="TreeGrafter"/>
</dbReference>
<dbReference type="SMART" id="SM00563">
    <property type="entry name" value="PlsC"/>
    <property type="match status" value="1"/>
</dbReference>
<dbReference type="PIRSF" id="PIRSF000437">
    <property type="entry name" value="GPAT_DHAPAT"/>
    <property type="match status" value="1"/>
</dbReference>
<dbReference type="SUPFAM" id="SSF69593">
    <property type="entry name" value="Glycerol-3-phosphate (1)-acyltransferase"/>
    <property type="match status" value="1"/>
</dbReference>
<dbReference type="InterPro" id="IPR022284">
    <property type="entry name" value="GPAT/DHAPAT"/>
</dbReference>
<dbReference type="InterPro" id="IPR045520">
    <property type="entry name" value="GPAT/DHAPAT_C"/>
</dbReference>
<dbReference type="InterPro" id="IPR041728">
    <property type="entry name" value="GPAT/DHAPAT_LPLAT"/>
</dbReference>
<dbReference type="PANTHER" id="PTHR12563">
    <property type="entry name" value="GLYCEROL-3-PHOSPHATE ACYLTRANSFERASE"/>
    <property type="match status" value="1"/>
</dbReference>
<dbReference type="CDD" id="cd07993">
    <property type="entry name" value="LPLAT_DHAPAT-like"/>
    <property type="match status" value="1"/>
</dbReference>
<comment type="subcellular location">
    <subcellularLocation>
        <location evidence="1">Endomembrane system</location>
        <topology evidence="1">Peripheral membrane protein</topology>
    </subcellularLocation>
</comment>
<dbReference type="Proteomes" id="UP000515180">
    <property type="component" value="Unplaced"/>
</dbReference>
<dbReference type="GO" id="GO:0012505">
    <property type="term" value="C:endomembrane system"/>
    <property type="evidence" value="ECO:0007669"/>
    <property type="project" value="UniProtKB-SubCell"/>
</dbReference>
<keyword evidence="8" id="KW-1185">Reference proteome</keyword>
<dbReference type="GO" id="GO:0019432">
    <property type="term" value="P:triglyceride biosynthetic process"/>
    <property type="evidence" value="ECO:0007669"/>
    <property type="project" value="TreeGrafter"/>
</dbReference>